<accession>A0AAV9AYE3</accession>
<proteinExistence type="predicted"/>
<reference evidence="1" key="1">
    <citation type="journal article" date="2023" name="Nat. Commun.">
        <title>Diploid and tetraploid genomes of Acorus and the evolution of monocots.</title>
        <authorList>
            <person name="Ma L."/>
            <person name="Liu K.W."/>
            <person name="Li Z."/>
            <person name="Hsiao Y.Y."/>
            <person name="Qi Y."/>
            <person name="Fu T."/>
            <person name="Tang G.D."/>
            <person name="Zhang D."/>
            <person name="Sun W.H."/>
            <person name="Liu D.K."/>
            <person name="Li Y."/>
            <person name="Chen G.Z."/>
            <person name="Liu X.D."/>
            <person name="Liao X.Y."/>
            <person name="Jiang Y.T."/>
            <person name="Yu X."/>
            <person name="Hao Y."/>
            <person name="Huang J."/>
            <person name="Zhao X.W."/>
            <person name="Ke S."/>
            <person name="Chen Y.Y."/>
            <person name="Wu W.L."/>
            <person name="Hsu J.L."/>
            <person name="Lin Y.F."/>
            <person name="Huang M.D."/>
            <person name="Li C.Y."/>
            <person name="Huang L."/>
            <person name="Wang Z.W."/>
            <person name="Zhao X."/>
            <person name="Zhong W.Y."/>
            <person name="Peng D.H."/>
            <person name="Ahmad S."/>
            <person name="Lan S."/>
            <person name="Zhang J.S."/>
            <person name="Tsai W.C."/>
            <person name="Van de Peer Y."/>
            <person name="Liu Z.J."/>
        </authorList>
    </citation>
    <scope>NUCLEOTIDE SEQUENCE</scope>
    <source>
        <strain evidence="1">SCP</strain>
    </source>
</reference>
<evidence type="ECO:0000313" key="2">
    <source>
        <dbReference type="Proteomes" id="UP001179952"/>
    </source>
</evidence>
<sequence>MMDGCLYFSLSPYASLAPSALPLPLSPSHYITTTLSLVTATSSARLRPP</sequence>
<dbReference type="AlphaFoldDB" id="A0AAV9AYE3"/>
<organism evidence="1 2">
    <name type="scientific">Acorus gramineus</name>
    <name type="common">Dwarf sweet flag</name>
    <dbReference type="NCBI Taxonomy" id="55184"/>
    <lineage>
        <taxon>Eukaryota</taxon>
        <taxon>Viridiplantae</taxon>
        <taxon>Streptophyta</taxon>
        <taxon>Embryophyta</taxon>
        <taxon>Tracheophyta</taxon>
        <taxon>Spermatophyta</taxon>
        <taxon>Magnoliopsida</taxon>
        <taxon>Liliopsida</taxon>
        <taxon>Acoraceae</taxon>
        <taxon>Acorus</taxon>
    </lineage>
</organism>
<name>A0AAV9AYE3_ACOGR</name>
<comment type="caution">
    <text evidence="1">The sequence shown here is derived from an EMBL/GenBank/DDBJ whole genome shotgun (WGS) entry which is preliminary data.</text>
</comment>
<protein>
    <submittedName>
        <fullName evidence="1">Uncharacterized protein</fullName>
    </submittedName>
</protein>
<keyword evidence="2" id="KW-1185">Reference proteome</keyword>
<dbReference type="Proteomes" id="UP001179952">
    <property type="component" value="Unassembled WGS sequence"/>
</dbReference>
<evidence type="ECO:0000313" key="1">
    <source>
        <dbReference type="EMBL" id="KAK1269386.1"/>
    </source>
</evidence>
<dbReference type="EMBL" id="JAUJYN010000006">
    <property type="protein sequence ID" value="KAK1269386.1"/>
    <property type="molecule type" value="Genomic_DNA"/>
</dbReference>
<gene>
    <name evidence="1" type="ORF">QJS04_geneDACA017080</name>
</gene>
<reference evidence="1" key="2">
    <citation type="submission" date="2023-06" db="EMBL/GenBank/DDBJ databases">
        <authorList>
            <person name="Ma L."/>
            <person name="Liu K.-W."/>
            <person name="Li Z."/>
            <person name="Hsiao Y.-Y."/>
            <person name="Qi Y."/>
            <person name="Fu T."/>
            <person name="Tang G."/>
            <person name="Zhang D."/>
            <person name="Sun W.-H."/>
            <person name="Liu D.-K."/>
            <person name="Li Y."/>
            <person name="Chen G.-Z."/>
            <person name="Liu X.-D."/>
            <person name="Liao X.-Y."/>
            <person name="Jiang Y.-T."/>
            <person name="Yu X."/>
            <person name="Hao Y."/>
            <person name="Huang J."/>
            <person name="Zhao X.-W."/>
            <person name="Ke S."/>
            <person name="Chen Y.-Y."/>
            <person name="Wu W.-L."/>
            <person name="Hsu J.-L."/>
            <person name="Lin Y.-F."/>
            <person name="Huang M.-D."/>
            <person name="Li C.-Y."/>
            <person name="Huang L."/>
            <person name="Wang Z.-W."/>
            <person name="Zhao X."/>
            <person name="Zhong W.-Y."/>
            <person name="Peng D.-H."/>
            <person name="Ahmad S."/>
            <person name="Lan S."/>
            <person name="Zhang J.-S."/>
            <person name="Tsai W.-C."/>
            <person name="Van De Peer Y."/>
            <person name="Liu Z.-J."/>
        </authorList>
    </citation>
    <scope>NUCLEOTIDE SEQUENCE</scope>
    <source>
        <strain evidence="1">SCP</strain>
        <tissue evidence="1">Leaves</tissue>
    </source>
</reference>